<dbReference type="PROSITE" id="PS50081">
    <property type="entry name" value="ZF_DAG_PE_2"/>
    <property type="match status" value="1"/>
</dbReference>
<evidence type="ECO:0000256" key="3">
    <source>
        <dbReference type="ARBA" id="ARBA00022833"/>
    </source>
</evidence>
<accession>A0AAW0E083</accession>
<protein>
    <submittedName>
        <fullName evidence="8">Protein BZZ1</fullName>
    </submittedName>
</protein>
<dbReference type="SUPFAM" id="SSF103657">
    <property type="entry name" value="BAR/IMD domain-like"/>
    <property type="match status" value="1"/>
</dbReference>
<feature type="compositionally biased region" description="Polar residues" evidence="5">
    <location>
        <begin position="433"/>
        <end position="451"/>
    </location>
</feature>
<dbReference type="InterPro" id="IPR036028">
    <property type="entry name" value="SH3-like_dom_sf"/>
</dbReference>
<feature type="domain" description="SH3" evidence="6">
    <location>
        <begin position="472"/>
        <end position="535"/>
    </location>
</feature>
<dbReference type="InterPro" id="IPR002219">
    <property type="entry name" value="PKC_DAG/PE"/>
</dbReference>
<dbReference type="PROSITE" id="PS00479">
    <property type="entry name" value="ZF_DAG_PE_1"/>
    <property type="match status" value="1"/>
</dbReference>
<dbReference type="GO" id="GO:0046872">
    <property type="term" value="F:metal ion binding"/>
    <property type="evidence" value="ECO:0007669"/>
    <property type="project" value="UniProtKB-KW"/>
</dbReference>
<evidence type="ECO:0000256" key="2">
    <source>
        <dbReference type="ARBA" id="ARBA00022723"/>
    </source>
</evidence>
<keyword evidence="2" id="KW-0479">Metal-binding</keyword>
<feature type="region of interest" description="Disordered" evidence="5">
    <location>
        <begin position="433"/>
        <end position="471"/>
    </location>
</feature>
<dbReference type="Gene3D" id="2.30.30.40">
    <property type="entry name" value="SH3 Domains"/>
    <property type="match status" value="1"/>
</dbReference>
<dbReference type="Gene3D" id="3.30.60.20">
    <property type="match status" value="1"/>
</dbReference>
<dbReference type="InterPro" id="IPR027267">
    <property type="entry name" value="AH/BAR_dom_sf"/>
</dbReference>
<dbReference type="SUPFAM" id="SSF50044">
    <property type="entry name" value="SH3-domain"/>
    <property type="match status" value="1"/>
</dbReference>
<evidence type="ECO:0000313" key="8">
    <source>
        <dbReference type="EMBL" id="KAK7056961.1"/>
    </source>
</evidence>
<dbReference type="PRINTS" id="PR00008">
    <property type="entry name" value="DAGPEDOMAIN"/>
</dbReference>
<dbReference type="PANTHER" id="PTHR15735">
    <property type="entry name" value="FCH AND DOUBLE SH3 DOMAINS PROTEIN"/>
    <property type="match status" value="1"/>
</dbReference>
<evidence type="ECO:0000256" key="5">
    <source>
        <dbReference type="SAM" id="MobiDB-lite"/>
    </source>
</evidence>
<dbReference type="InterPro" id="IPR046349">
    <property type="entry name" value="C1-like_sf"/>
</dbReference>
<keyword evidence="3" id="KW-0862">Zinc</keyword>
<dbReference type="InterPro" id="IPR001452">
    <property type="entry name" value="SH3_domain"/>
</dbReference>
<keyword evidence="9" id="KW-1185">Reference proteome</keyword>
<dbReference type="Pfam" id="PF00130">
    <property type="entry name" value="C1_1"/>
    <property type="match status" value="1"/>
</dbReference>
<gene>
    <name evidence="8" type="primary">bzz1</name>
    <name evidence="8" type="ORF">VNI00_002679</name>
</gene>
<dbReference type="Proteomes" id="UP001383192">
    <property type="component" value="Unassembled WGS sequence"/>
</dbReference>
<feature type="domain" description="Phorbol-ester/DAG-type" evidence="7">
    <location>
        <begin position="373"/>
        <end position="423"/>
    </location>
</feature>
<sequence>MIQIKVRDIYKERAALERDFAAKLQVLARKAAEKKSKIECKFVLGSDPTKAWDESTLKQSTLNTAYDDMINSMFNTAQDHLNVADVLTTQVIDVLKAVERKNDETQKKEMQFFQKITSERDRIYNDRTKGRAQDDRHADRVARQAEQQRNEMLNSKNVYIISTAVANGTKSKYYSVDIPSLENRLQVLQARLVERFTKILLHAQALQLSHLDVLKGRLAGLESTLGQVDPPRDQDLFIEYNIRPFSAPADWSFEPCHNFYDNPRRIHASIIKDELNVETTPKVFLQNRLRRCQAKLKELTPVIETKEREHQQLDKLVAAYTADRSLGNIDDITNNYLDVEHQLTLFKSSECILQAEIDTIVSAVGDDVGAQQPHSFKSSSFSIPTTCGYCKTSIWGLSKQGKTCKVCNLSVHSKCELKVPADCQQGGDMQRSASTISTVSRHTSRLSTQAPTRDEAPTPSSFVQSSSDKEPESYPKAKVIYDFVATSEFELSVSGKYGATVNVLEADDGSGWVKVADSRGANGLVPASYLEYQDEMDPSTTSSSTPLGSGRYGKYQSGSVDITLIRSFLFHIQSRQSIITLLVALMSLDFKKVN</sequence>
<evidence type="ECO:0000256" key="1">
    <source>
        <dbReference type="ARBA" id="ARBA00022443"/>
    </source>
</evidence>
<dbReference type="GO" id="GO:0030036">
    <property type="term" value="P:actin cytoskeleton organization"/>
    <property type="evidence" value="ECO:0007669"/>
    <property type="project" value="UniProtKB-ARBA"/>
</dbReference>
<dbReference type="InterPro" id="IPR035459">
    <property type="entry name" value="Bzz1_SH3_1"/>
</dbReference>
<dbReference type="PANTHER" id="PTHR15735:SF21">
    <property type="entry name" value="PROTEIN NERVOUS WRECK"/>
    <property type="match status" value="1"/>
</dbReference>
<dbReference type="GO" id="GO:0030833">
    <property type="term" value="P:regulation of actin filament polymerization"/>
    <property type="evidence" value="ECO:0007669"/>
    <property type="project" value="TreeGrafter"/>
</dbReference>
<dbReference type="InterPro" id="IPR001060">
    <property type="entry name" value="FCH_dom"/>
</dbReference>
<dbReference type="CDD" id="cd11912">
    <property type="entry name" value="SH3_Bzz1_1"/>
    <property type="match status" value="1"/>
</dbReference>
<name>A0AAW0E083_9AGAR</name>
<dbReference type="CDD" id="cd20824">
    <property type="entry name" value="C1_SpBZZ1-like"/>
    <property type="match status" value="1"/>
</dbReference>
<dbReference type="InterPro" id="IPR020454">
    <property type="entry name" value="DAG/PE-bd"/>
</dbReference>
<dbReference type="GO" id="GO:0030864">
    <property type="term" value="C:cortical actin cytoskeleton"/>
    <property type="evidence" value="ECO:0007669"/>
    <property type="project" value="UniProtKB-ARBA"/>
</dbReference>
<dbReference type="AlphaFoldDB" id="A0AAW0E083"/>
<comment type="caution">
    <text evidence="8">The sequence shown here is derived from an EMBL/GenBank/DDBJ whole genome shotgun (WGS) entry which is preliminary data.</text>
</comment>
<proteinExistence type="predicted"/>
<dbReference type="SMART" id="SM00326">
    <property type="entry name" value="SH3"/>
    <property type="match status" value="1"/>
</dbReference>
<evidence type="ECO:0000256" key="4">
    <source>
        <dbReference type="PROSITE-ProRule" id="PRU00192"/>
    </source>
</evidence>
<keyword evidence="1 4" id="KW-0728">SH3 domain</keyword>
<organism evidence="8 9">
    <name type="scientific">Paramarasmius palmivorus</name>
    <dbReference type="NCBI Taxonomy" id="297713"/>
    <lineage>
        <taxon>Eukaryota</taxon>
        <taxon>Fungi</taxon>
        <taxon>Dikarya</taxon>
        <taxon>Basidiomycota</taxon>
        <taxon>Agaricomycotina</taxon>
        <taxon>Agaricomycetes</taxon>
        <taxon>Agaricomycetidae</taxon>
        <taxon>Agaricales</taxon>
        <taxon>Marasmiineae</taxon>
        <taxon>Marasmiaceae</taxon>
        <taxon>Paramarasmius</taxon>
    </lineage>
</organism>
<dbReference type="SMART" id="SM00109">
    <property type="entry name" value="C1"/>
    <property type="match status" value="1"/>
</dbReference>
<reference evidence="8 9" key="1">
    <citation type="submission" date="2024-01" db="EMBL/GenBank/DDBJ databases">
        <title>A draft genome for a cacao thread blight-causing isolate of Paramarasmius palmivorus.</title>
        <authorList>
            <person name="Baruah I.K."/>
            <person name="Bukari Y."/>
            <person name="Amoako-Attah I."/>
            <person name="Meinhardt L.W."/>
            <person name="Bailey B.A."/>
            <person name="Cohen S.P."/>
        </authorList>
    </citation>
    <scope>NUCLEOTIDE SEQUENCE [LARGE SCALE GENOMIC DNA]</scope>
    <source>
        <strain evidence="8 9">GH-12</strain>
    </source>
</reference>
<evidence type="ECO:0000259" key="6">
    <source>
        <dbReference type="PROSITE" id="PS50002"/>
    </source>
</evidence>
<dbReference type="PROSITE" id="PS50002">
    <property type="entry name" value="SH3"/>
    <property type="match status" value="1"/>
</dbReference>
<evidence type="ECO:0000259" key="7">
    <source>
        <dbReference type="PROSITE" id="PS50081"/>
    </source>
</evidence>
<dbReference type="Gene3D" id="6.10.140.470">
    <property type="match status" value="1"/>
</dbReference>
<dbReference type="Pfam" id="PF00018">
    <property type="entry name" value="SH3_1"/>
    <property type="match status" value="1"/>
</dbReference>
<dbReference type="Gene3D" id="1.20.1270.60">
    <property type="entry name" value="Arfaptin homology (AH) domain/BAR domain"/>
    <property type="match status" value="1"/>
</dbReference>
<dbReference type="EMBL" id="JAYKXP010000006">
    <property type="protein sequence ID" value="KAK7056961.1"/>
    <property type="molecule type" value="Genomic_DNA"/>
</dbReference>
<dbReference type="SUPFAM" id="SSF57889">
    <property type="entry name" value="Cysteine-rich domain"/>
    <property type="match status" value="1"/>
</dbReference>
<evidence type="ECO:0000313" key="9">
    <source>
        <dbReference type="Proteomes" id="UP001383192"/>
    </source>
</evidence>
<dbReference type="Pfam" id="PF00611">
    <property type="entry name" value="FCH"/>
    <property type="match status" value="1"/>
</dbReference>